<evidence type="ECO:0000256" key="2">
    <source>
        <dbReference type="ARBA" id="ARBA00022512"/>
    </source>
</evidence>
<comment type="caution">
    <text evidence="10">The sequence shown here is derived from an EMBL/GenBank/DDBJ whole genome shotgun (WGS) entry which is preliminary data.</text>
</comment>
<evidence type="ECO:0000259" key="9">
    <source>
        <dbReference type="PROSITE" id="PS51272"/>
    </source>
</evidence>
<reference evidence="10" key="1">
    <citation type="submission" date="2020-09" db="EMBL/GenBank/DDBJ databases">
        <title>A novel bacterium of genus Paenibacillus, isolated from South China Sea.</title>
        <authorList>
            <person name="Huang H."/>
            <person name="Mo K."/>
            <person name="Hu Y."/>
        </authorList>
    </citation>
    <scope>NUCLEOTIDE SEQUENCE</scope>
    <source>
        <strain evidence="10">IB182496</strain>
    </source>
</reference>
<evidence type="ECO:0000256" key="5">
    <source>
        <dbReference type="ARBA" id="ARBA00023088"/>
    </source>
</evidence>
<dbReference type="RefSeq" id="WP_190916307.1">
    <property type="nucleotide sequence ID" value="NZ_JACXIZ010000013.1"/>
</dbReference>
<feature type="domain" description="SLH" evidence="9">
    <location>
        <begin position="891"/>
        <end position="954"/>
    </location>
</feature>
<feature type="domain" description="SLH" evidence="9">
    <location>
        <begin position="956"/>
        <end position="1012"/>
    </location>
</feature>
<feature type="compositionally biased region" description="Low complexity" evidence="6">
    <location>
        <begin position="697"/>
        <end position="709"/>
    </location>
</feature>
<feature type="region of interest" description="Disordered" evidence="6">
    <location>
        <begin position="835"/>
        <end position="890"/>
    </location>
</feature>
<evidence type="ECO:0000256" key="4">
    <source>
        <dbReference type="ARBA" id="ARBA00022729"/>
    </source>
</evidence>
<evidence type="ECO:0000256" key="3">
    <source>
        <dbReference type="ARBA" id="ARBA00022525"/>
    </source>
</evidence>
<dbReference type="InterPro" id="IPR006635">
    <property type="entry name" value="NEAT_dom"/>
</dbReference>
<dbReference type="Gene3D" id="1.20.1270.90">
    <property type="entry name" value="AF1782-like"/>
    <property type="match status" value="1"/>
</dbReference>
<dbReference type="Pfam" id="PF05031">
    <property type="entry name" value="NEAT"/>
    <property type="match status" value="2"/>
</dbReference>
<keyword evidence="3" id="KW-0964">Secreted</keyword>
<keyword evidence="2" id="KW-0134">Cell wall</keyword>
<comment type="subcellular location">
    <subcellularLocation>
        <location evidence="1">Secreted</location>
        <location evidence="1">Cell wall</location>
        <topology evidence="1">Peptidoglycan-anchor</topology>
    </subcellularLocation>
</comment>
<dbReference type="Gene3D" id="2.60.40.1850">
    <property type="match status" value="3"/>
</dbReference>
<proteinExistence type="predicted"/>
<dbReference type="SMART" id="SM00725">
    <property type="entry name" value="NEAT"/>
    <property type="match status" value="3"/>
</dbReference>
<feature type="chain" id="PRO_5037026539" evidence="7">
    <location>
        <begin position="30"/>
        <end position="1079"/>
    </location>
</feature>
<keyword evidence="11" id="KW-1185">Reference proteome</keyword>
<evidence type="ECO:0000313" key="11">
    <source>
        <dbReference type="Proteomes" id="UP000621560"/>
    </source>
</evidence>
<keyword evidence="5" id="KW-0572">Peptidoglycan-anchor</keyword>
<dbReference type="EMBL" id="JACXIZ010000013">
    <property type="protein sequence ID" value="MBD2845076.1"/>
    <property type="molecule type" value="Genomic_DNA"/>
</dbReference>
<dbReference type="PANTHER" id="PTHR37824">
    <property type="entry name" value="IRON-REGULATED SURFACE DETERMINANT PROTEIN C"/>
    <property type="match status" value="1"/>
</dbReference>
<name>A0A927BSG0_9BACL</name>
<feature type="region of interest" description="Disordered" evidence="6">
    <location>
        <begin position="689"/>
        <end position="717"/>
    </location>
</feature>
<dbReference type="InterPro" id="IPR037250">
    <property type="entry name" value="NEAT_dom_sf"/>
</dbReference>
<feature type="domain" description="NEAT" evidence="8">
    <location>
        <begin position="715"/>
        <end position="834"/>
    </location>
</feature>
<evidence type="ECO:0000256" key="6">
    <source>
        <dbReference type="SAM" id="MobiDB-lite"/>
    </source>
</evidence>
<keyword evidence="4 7" id="KW-0732">Signal</keyword>
<feature type="domain" description="SLH" evidence="9">
    <location>
        <begin position="1013"/>
        <end position="1076"/>
    </location>
</feature>
<dbReference type="InterPro" id="IPR050436">
    <property type="entry name" value="IsdA"/>
</dbReference>
<sequence>MKTSLKRIFSTLVACALLLSSLHIGVASAANNSLEQLPDGVYDVPFRYLKDLTSDDSVAQSFVIADSGKLIIQDGKAIFEHEVKKFNYNTFAYFGLRNPGSAKAVIKTVDGEVTPLGIEGYTPAEERESENPENVTISFEIEDVWDTQDILMHIFDEENVYQLPFVYDNWYNAQLQLMVPVQDERASLEAWLEKAEAFVLTGEDSGTAESGAPGRPQLVPISNKEYPINTSNLTGPITLVSASIDVVKGVLNDPDASDEQISEVFREEYYSYNWEQLARQQFLASEVEILALDSVGPTASLSVYADEIGDTATLLEQAGHPYYEGYANITITDHELTATDLRSSNPATTGTFTVKQSGEPSFISTVRPLVSSSTYDDKVYQIPVRTGNLNTLQDAQVWQGLTVVRYPASLPLEEQKTVYISFNKTQLNELSNLLDIAKQIYSASSDSMSADKRSALLNAIENGEETAGQLAAPRTEIYAAMEALLKLLHDRPEIGSKPLYFSAVHAKNDSFSSMENYFDKPAYLVETADRVYVFVTLTGSSSVPEFKVAKYGVYTDTIVIAENSESDTRLVMFEVENADTLDTLIEAQVRTVVPAQNYDRTHNIRLNFNNVDNGELYGLLQSASALLRGATIGTEPGQYPAEAVTALQSAIATAGTEATQNPSTASASQQAKTNLQEALNAFEAAIITEDSGEENTENPGTENPGTENPSEPKYPANGTYEMDFRILKDGTESTSMMQDYVVTTALVVVNGSSKKVSFTVLRSAEITGLKLGGSSGSVTSRDKANNTRVVSFNLSDLSQKIPGWVKIDWDEDNFSYHESYNVQFLFNEASATRVTGGEAPGGNSGGTPDSGVIEEYNNGSNDPKEDGVTEEGNGQTEDSGQDDSSTEQPQGFDVQFSDIEQHWAKSAIQRGVQLGIVNGYSDGSFRPNAQVTRGEFAVMISRALGLNGNADVPDFEDAGNIPTWAQAHVGRVSAAGLLGGFADNTFRSDGQLTRVQLAVIIARAAELTLEDAAPDFVDAGQIPAWAHKEISAAVKAGLIQGKGGNRFAPEDIATRAEALTMIFRLLNWQSETVEPTPAA</sequence>
<dbReference type="PROSITE" id="PS51272">
    <property type="entry name" value="SLH"/>
    <property type="match status" value="3"/>
</dbReference>
<dbReference type="InterPro" id="IPR001119">
    <property type="entry name" value="SLH_dom"/>
</dbReference>
<dbReference type="Pfam" id="PF00395">
    <property type="entry name" value="SLH"/>
    <property type="match status" value="3"/>
</dbReference>
<dbReference type="AlphaFoldDB" id="A0A927BSG0"/>
<dbReference type="Proteomes" id="UP000621560">
    <property type="component" value="Unassembled WGS sequence"/>
</dbReference>
<dbReference type="PANTHER" id="PTHR37824:SF1">
    <property type="entry name" value="IRON-REGULATED SURFACE DETERMINANT PROTEIN C"/>
    <property type="match status" value="1"/>
</dbReference>
<organism evidence="10 11">
    <name type="scientific">Paenibacillus sabuli</name>
    <dbReference type="NCBI Taxonomy" id="2772509"/>
    <lineage>
        <taxon>Bacteria</taxon>
        <taxon>Bacillati</taxon>
        <taxon>Bacillota</taxon>
        <taxon>Bacilli</taxon>
        <taxon>Bacillales</taxon>
        <taxon>Paenibacillaceae</taxon>
        <taxon>Paenibacillus</taxon>
    </lineage>
</organism>
<feature type="signal peptide" evidence="7">
    <location>
        <begin position="1"/>
        <end position="29"/>
    </location>
</feature>
<evidence type="ECO:0000256" key="7">
    <source>
        <dbReference type="SAM" id="SignalP"/>
    </source>
</evidence>
<dbReference type="SUPFAM" id="SSF158911">
    <property type="entry name" value="NEAT domain-like"/>
    <property type="match status" value="3"/>
</dbReference>
<evidence type="ECO:0000313" key="10">
    <source>
        <dbReference type="EMBL" id="MBD2845076.1"/>
    </source>
</evidence>
<gene>
    <name evidence="10" type="ORF">IDH44_07725</name>
</gene>
<dbReference type="PROSITE" id="PS50978">
    <property type="entry name" value="NEAT"/>
    <property type="match status" value="3"/>
</dbReference>
<accession>A0A927BSG0</accession>
<evidence type="ECO:0000256" key="1">
    <source>
        <dbReference type="ARBA" id="ARBA00004168"/>
    </source>
</evidence>
<protein>
    <submittedName>
        <fullName evidence="10">NEAT domain-containing protein</fullName>
    </submittedName>
</protein>
<dbReference type="CDD" id="cd06920">
    <property type="entry name" value="NEAT"/>
    <property type="match status" value="3"/>
</dbReference>
<evidence type="ECO:0000259" key="8">
    <source>
        <dbReference type="PROSITE" id="PS50978"/>
    </source>
</evidence>
<feature type="domain" description="NEAT" evidence="8">
    <location>
        <begin position="492"/>
        <end position="616"/>
    </location>
</feature>
<feature type="domain" description="NEAT" evidence="8">
    <location>
        <begin position="37"/>
        <end position="185"/>
    </location>
</feature>